<comment type="caution">
    <text evidence="1">The sequence shown here is derived from an EMBL/GenBank/DDBJ whole genome shotgun (WGS) entry which is preliminary data.</text>
</comment>
<protein>
    <submittedName>
        <fullName evidence="1">Uncharacterized protein</fullName>
    </submittedName>
</protein>
<dbReference type="EMBL" id="JBHTAJ010000009">
    <property type="protein sequence ID" value="MFC7179231.1"/>
    <property type="molecule type" value="Genomic_DNA"/>
</dbReference>
<keyword evidence="2" id="KW-1185">Reference proteome</keyword>
<sequence length="44" mass="4491">MNSLREPALGVVDARVAVAAVHPAVLGPAAMAVALRRLERTLAG</sequence>
<evidence type="ECO:0000313" key="1">
    <source>
        <dbReference type="EMBL" id="MFC7179231.1"/>
    </source>
</evidence>
<reference evidence="2" key="1">
    <citation type="journal article" date="2019" name="Int. J. Syst. Evol. Microbiol.">
        <title>The Global Catalogue of Microorganisms (GCM) 10K type strain sequencing project: providing services to taxonomists for standard genome sequencing and annotation.</title>
        <authorList>
            <consortium name="The Broad Institute Genomics Platform"/>
            <consortium name="The Broad Institute Genome Sequencing Center for Infectious Disease"/>
            <person name="Wu L."/>
            <person name="Ma J."/>
        </authorList>
    </citation>
    <scope>NUCLEOTIDE SEQUENCE [LARGE SCALE GENOMIC DNA]</scope>
    <source>
        <strain evidence="2">CGMCC 1.12859</strain>
    </source>
</reference>
<proteinExistence type="predicted"/>
<name>A0ABW2FTK1_9ACTN</name>
<organism evidence="1 2">
    <name type="scientific">Kitasatospora paranensis</name>
    <dbReference type="NCBI Taxonomy" id="258053"/>
    <lineage>
        <taxon>Bacteria</taxon>
        <taxon>Bacillati</taxon>
        <taxon>Actinomycetota</taxon>
        <taxon>Actinomycetes</taxon>
        <taxon>Kitasatosporales</taxon>
        <taxon>Streptomycetaceae</taxon>
        <taxon>Kitasatospora</taxon>
    </lineage>
</organism>
<dbReference type="Proteomes" id="UP001596435">
    <property type="component" value="Unassembled WGS sequence"/>
</dbReference>
<dbReference type="RefSeq" id="WP_345708254.1">
    <property type="nucleotide sequence ID" value="NZ_BAABKV010000001.1"/>
</dbReference>
<evidence type="ECO:0000313" key="2">
    <source>
        <dbReference type="Proteomes" id="UP001596435"/>
    </source>
</evidence>
<gene>
    <name evidence="1" type="ORF">ACFQMG_06595</name>
</gene>
<accession>A0ABW2FTK1</accession>